<feature type="compositionally biased region" description="Low complexity" evidence="1">
    <location>
        <begin position="323"/>
        <end position="342"/>
    </location>
</feature>
<evidence type="ECO:0000256" key="1">
    <source>
        <dbReference type="SAM" id="MobiDB-lite"/>
    </source>
</evidence>
<feature type="region of interest" description="Disordered" evidence="1">
    <location>
        <begin position="407"/>
        <end position="451"/>
    </location>
</feature>
<reference evidence="2" key="2">
    <citation type="journal article" date="2023" name="Science">
        <title>Genomic signatures of disease resistance in endangered staghorn corals.</title>
        <authorList>
            <person name="Vollmer S.V."/>
            <person name="Selwyn J.D."/>
            <person name="Despard B.A."/>
            <person name="Roesel C.L."/>
        </authorList>
    </citation>
    <scope>NUCLEOTIDE SEQUENCE</scope>
    <source>
        <strain evidence="2">K2</strain>
    </source>
</reference>
<dbReference type="Proteomes" id="UP001249851">
    <property type="component" value="Unassembled WGS sequence"/>
</dbReference>
<protein>
    <submittedName>
        <fullName evidence="2">Uncharacterized protein</fullName>
    </submittedName>
</protein>
<reference evidence="2" key="1">
    <citation type="journal article" date="2023" name="G3 (Bethesda)">
        <title>Whole genome assembly and annotation of the endangered Caribbean coral Acropora cervicornis.</title>
        <authorList>
            <person name="Selwyn J.D."/>
            <person name="Vollmer S.V."/>
        </authorList>
    </citation>
    <scope>NUCLEOTIDE SEQUENCE</scope>
    <source>
        <strain evidence="2">K2</strain>
    </source>
</reference>
<sequence>MTSRSFSNPLLFVCGEAYLNSSNCSTSLRDIVVTSLATRWPTRTHPKRTEILDPRQHDSMEMFDTISNASVFVFVFSEKTLEDSFYLNQYGVAKSYGVPVISVRLTSFFLRNPLPEHFYRTEIVNNSGNEPKIEGKRSCVKTISLADQIICDFKNAMVYGGDFHKSCIERLMHKVCKAYVPRENVKTFIERSFESLANVYSLNKRNAKPNAQALCPKCGFLLPDFEPPKLLRTSSTGSLLRRSQTMEQIPVFENHCISSSYRSSTPRNRTPLQPKTIQFPSPQVFKAVKKMEIPSQGNWIQRHDNKPQKVEPKIQAKTNLEPSGASSEISRSSSAGSGTISETIREEIKTSSTTTNPPKIFRRQSRVSNGSWTDKIRNRLRRQSSLPVIPTTYLVTTADGLEKQISLVKYPPEKREPSSPRSNDSTSMFSDDEDQETIHISRVPSPDAPSG</sequence>
<dbReference type="EMBL" id="JARQWQ010000047">
    <property type="protein sequence ID" value="KAK2557885.1"/>
    <property type="molecule type" value="Genomic_DNA"/>
</dbReference>
<feature type="region of interest" description="Disordered" evidence="1">
    <location>
        <begin position="260"/>
        <end position="281"/>
    </location>
</feature>
<feature type="region of interest" description="Disordered" evidence="1">
    <location>
        <begin position="316"/>
        <end position="374"/>
    </location>
</feature>
<proteinExistence type="predicted"/>
<accession>A0AAD9V220</accession>
<evidence type="ECO:0000313" key="2">
    <source>
        <dbReference type="EMBL" id="KAK2557885.1"/>
    </source>
</evidence>
<evidence type="ECO:0000313" key="3">
    <source>
        <dbReference type="Proteomes" id="UP001249851"/>
    </source>
</evidence>
<name>A0AAD9V220_ACRCE</name>
<keyword evidence="3" id="KW-1185">Reference proteome</keyword>
<gene>
    <name evidence="2" type="ORF">P5673_019864</name>
</gene>
<dbReference type="AlphaFoldDB" id="A0AAD9V220"/>
<comment type="caution">
    <text evidence="2">The sequence shown here is derived from an EMBL/GenBank/DDBJ whole genome shotgun (WGS) entry which is preliminary data.</text>
</comment>
<organism evidence="2 3">
    <name type="scientific">Acropora cervicornis</name>
    <name type="common">Staghorn coral</name>
    <dbReference type="NCBI Taxonomy" id="6130"/>
    <lineage>
        <taxon>Eukaryota</taxon>
        <taxon>Metazoa</taxon>
        <taxon>Cnidaria</taxon>
        <taxon>Anthozoa</taxon>
        <taxon>Hexacorallia</taxon>
        <taxon>Scleractinia</taxon>
        <taxon>Astrocoeniina</taxon>
        <taxon>Acroporidae</taxon>
        <taxon>Acropora</taxon>
    </lineage>
</organism>